<dbReference type="AlphaFoldDB" id="A0A2S6HBP7"/>
<dbReference type="Proteomes" id="UP000240010">
    <property type="component" value="Unassembled WGS sequence"/>
</dbReference>
<feature type="domain" description="GGDEF" evidence="1">
    <location>
        <begin position="65"/>
        <end position="188"/>
    </location>
</feature>
<evidence type="ECO:0000313" key="3">
    <source>
        <dbReference type="Proteomes" id="UP000240010"/>
    </source>
</evidence>
<accession>A0A2S6HBP7</accession>
<reference evidence="2 3" key="1">
    <citation type="submission" date="2018-02" db="EMBL/GenBank/DDBJ databases">
        <title>Subsurface microbial communities from deep shales in Ohio and West Virginia, USA.</title>
        <authorList>
            <person name="Wrighton K."/>
        </authorList>
    </citation>
    <scope>NUCLEOTIDE SEQUENCE [LARGE SCALE GENOMIC DNA]</scope>
    <source>
        <strain evidence="2 3">OWC-DMM</strain>
    </source>
</reference>
<dbReference type="Gene3D" id="3.30.70.270">
    <property type="match status" value="1"/>
</dbReference>
<evidence type="ECO:0000259" key="1">
    <source>
        <dbReference type="PROSITE" id="PS50887"/>
    </source>
</evidence>
<dbReference type="EMBL" id="PTIZ01000007">
    <property type="protein sequence ID" value="PPK74914.1"/>
    <property type="molecule type" value="Genomic_DNA"/>
</dbReference>
<sequence length="188" mass="20963">MWYFTWILGLLLACSLGIINVLRLEAQETWDREHIPLDPLTQLMSKDMMLGRLKEKVENSKRNGFPFSILLISLKGFKTRNNLPDHEMDAILRGVADCVKEDIRVGVDIAARMDEQDFLIAMPGSPLKKAEQIAVQIKNEISERVKAPGLVVEAAVGVAEYSAPVEEFAVTTNEVDELIRIATAKSGL</sequence>
<evidence type="ECO:0000313" key="2">
    <source>
        <dbReference type="EMBL" id="PPK74914.1"/>
    </source>
</evidence>
<dbReference type="RefSeq" id="WP_104429434.1">
    <property type="nucleotide sequence ID" value="NZ_PTIZ01000007.1"/>
</dbReference>
<proteinExistence type="predicted"/>
<protein>
    <submittedName>
        <fullName evidence="2">Cyd operon protein YbgT</fullName>
    </submittedName>
</protein>
<dbReference type="NCBIfam" id="TIGR00254">
    <property type="entry name" value="GGDEF"/>
    <property type="match status" value="1"/>
</dbReference>
<dbReference type="SUPFAM" id="SSF55073">
    <property type="entry name" value="Nucleotide cyclase"/>
    <property type="match status" value="1"/>
</dbReference>
<dbReference type="InterPro" id="IPR000160">
    <property type="entry name" value="GGDEF_dom"/>
</dbReference>
<dbReference type="InterPro" id="IPR011724">
    <property type="entry name" value="Cyd_oper_YbgT"/>
</dbReference>
<dbReference type="PROSITE" id="PS50887">
    <property type="entry name" value="GGDEF"/>
    <property type="match status" value="1"/>
</dbReference>
<dbReference type="Pfam" id="PF00990">
    <property type="entry name" value="GGDEF"/>
    <property type="match status" value="1"/>
</dbReference>
<dbReference type="InterPro" id="IPR012994">
    <property type="entry name" value="YbgT_YccB"/>
</dbReference>
<dbReference type="InterPro" id="IPR043128">
    <property type="entry name" value="Rev_trsase/Diguanyl_cyclase"/>
</dbReference>
<gene>
    <name evidence="2" type="ORF">B0F87_107157</name>
</gene>
<dbReference type="Pfam" id="PF08173">
    <property type="entry name" value="YbgT_YccB"/>
    <property type="match status" value="1"/>
</dbReference>
<organism evidence="2 3">
    <name type="scientific">Methylobacter tundripaludum</name>
    <dbReference type="NCBI Taxonomy" id="173365"/>
    <lineage>
        <taxon>Bacteria</taxon>
        <taxon>Pseudomonadati</taxon>
        <taxon>Pseudomonadota</taxon>
        <taxon>Gammaproteobacteria</taxon>
        <taxon>Methylococcales</taxon>
        <taxon>Methylococcaceae</taxon>
        <taxon>Methylobacter</taxon>
    </lineage>
</organism>
<dbReference type="SMART" id="SM00267">
    <property type="entry name" value="GGDEF"/>
    <property type="match status" value="1"/>
</dbReference>
<name>A0A2S6HBP7_9GAMM</name>
<comment type="caution">
    <text evidence="2">The sequence shown here is derived from an EMBL/GenBank/DDBJ whole genome shotgun (WGS) entry which is preliminary data.</text>
</comment>
<dbReference type="InterPro" id="IPR029787">
    <property type="entry name" value="Nucleotide_cyclase"/>
</dbReference>
<dbReference type="NCBIfam" id="TIGR02106">
    <property type="entry name" value="cyd_oper_ybgT"/>
    <property type="match status" value="1"/>
</dbReference>